<organism evidence="3 4">
    <name type="scientific">Chaetoceros tenuissimus</name>
    <dbReference type="NCBI Taxonomy" id="426638"/>
    <lineage>
        <taxon>Eukaryota</taxon>
        <taxon>Sar</taxon>
        <taxon>Stramenopiles</taxon>
        <taxon>Ochrophyta</taxon>
        <taxon>Bacillariophyta</taxon>
        <taxon>Coscinodiscophyceae</taxon>
        <taxon>Chaetocerotophycidae</taxon>
        <taxon>Chaetocerotales</taxon>
        <taxon>Chaetocerotaceae</taxon>
        <taxon>Chaetoceros</taxon>
    </lineage>
</organism>
<dbReference type="SUPFAM" id="SSF53927">
    <property type="entry name" value="Cytidine deaminase-like"/>
    <property type="match status" value="1"/>
</dbReference>
<keyword evidence="4" id="KW-1185">Reference proteome</keyword>
<dbReference type="InterPro" id="IPR002125">
    <property type="entry name" value="CMP_dCMP_dom"/>
</dbReference>
<dbReference type="PROSITE" id="PS51747">
    <property type="entry name" value="CYT_DCMP_DEAMINASES_2"/>
    <property type="match status" value="1"/>
</dbReference>
<feature type="domain" description="CMP/dCMP-type deaminase" evidence="2">
    <location>
        <begin position="62"/>
        <end position="202"/>
    </location>
</feature>
<accession>A0AAD3HB96</accession>
<protein>
    <recommendedName>
        <fullName evidence="2">CMP/dCMP-type deaminase domain-containing protein</fullName>
    </recommendedName>
</protein>
<sequence length="242" mass="26806">MSSKGLLPACLTVAAAAVGLFSLQKIYKKKKCCDHDLHHTVEINLPDWAKEELHSHANKIYKTDEEMMQLAIHLSARNVQEETGGPFGSAIFERNLKTNEAKLISVGVNRVVVLSNCTLHGETVAIQLAQSHLQSFTMRGLNCPMENERRFELFTSCEPCAMCLGATFWSGVSRIVCAATKDDAEAIGFDEGPVFKESYEKLEENGIQVTRLVLQKEAAAVLQDYGRRGVIYNSTHESEAVE</sequence>
<dbReference type="GO" id="GO:0006152">
    <property type="term" value="P:purine nucleoside catabolic process"/>
    <property type="evidence" value="ECO:0007669"/>
    <property type="project" value="TreeGrafter"/>
</dbReference>
<evidence type="ECO:0000313" key="3">
    <source>
        <dbReference type="EMBL" id="GFH56794.1"/>
    </source>
</evidence>
<feature type="signal peptide" evidence="1">
    <location>
        <begin position="1"/>
        <end position="17"/>
    </location>
</feature>
<keyword evidence="1" id="KW-0732">Signal</keyword>
<evidence type="ECO:0000313" key="4">
    <source>
        <dbReference type="Proteomes" id="UP001054902"/>
    </source>
</evidence>
<dbReference type="PANTHER" id="PTHR11079:SF161">
    <property type="entry name" value="CMP_DCMP-TYPE DEAMINASE DOMAIN-CONTAINING PROTEIN"/>
    <property type="match status" value="1"/>
</dbReference>
<dbReference type="InterPro" id="IPR016193">
    <property type="entry name" value="Cytidine_deaminase-like"/>
</dbReference>
<dbReference type="GO" id="GO:0047974">
    <property type="term" value="F:guanosine deaminase activity"/>
    <property type="evidence" value="ECO:0007669"/>
    <property type="project" value="TreeGrafter"/>
</dbReference>
<gene>
    <name evidence="3" type="ORF">CTEN210_13270</name>
</gene>
<dbReference type="CDD" id="cd01285">
    <property type="entry name" value="nucleoside_deaminase"/>
    <property type="match status" value="1"/>
</dbReference>
<dbReference type="Proteomes" id="UP001054902">
    <property type="component" value="Unassembled WGS sequence"/>
</dbReference>
<proteinExistence type="predicted"/>
<dbReference type="Gene3D" id="3.40.140.10">
    <property type="entry name" value="Cytidine Deaminase, domain 2"/>
    <property type="match status" value="1"/>
</dbReference>
<dbReference type="Pfam" id="PF00383">
    <property type="entry name" value="dCMP_cyt_deam_1"/>
    <property type="match status" value="1"/>
</dbReference>
<name>A0AAD3HB96_9STRA</name>
<dbReference type="PANTHER" id="PTHR11079">
    <property type="entry name" value="CYTOSINE DEAMINASE FAMILY MEMBER"/>
    <property type="match status" value="1"/>
</dbReference>
<dbReference type="EMBL" id="BLLK01000056">
    <property type="protein sequence ID" value="GFH56794.1"/>
    <property type="molecule type" value="Genomic_DNA"/>
</dbReference>
<comment type="caution">
    <text evidence="3">The sequence shown here is derived from an EMBL/GenBank/DDBJ whole genome shotgun (WGS) entry which is preliminary data.</text>
</comment>
<evidence type="ECO:0000256" key="1">
    <source>
        <dbReference type="SAM" id="SignalP"/>
    </source>
</evidence>
<dbReference type="AlphaFoldDB" id="A0AAD3HB96"/>
<reference evidence="3 4" key="1">
    <citation type="journal article" date="2021" name="Sci. Rep.">
        <title>The genome of the diatom Chaetoceros tenuissimus carries an ancient integrated fragment of an extant virus.</title>
        <authorList>
            <person name="Hongo Y."/>
            <person name="Kimura K."/>
            <person name="Takaki Y."/>
            <person name="Yoshida Y."/>
            <person name="Baba S."/>
            <person name="Kobayashi G."/>
            <person name="Nagasaki K."/>
            <person name="Hano T."/>
            <person name="Tomaru Y."/>
        </authorList>
    </citation>
    <scope>NUCLEOTIDE SEQUENCE [LARGE SCALE GENOMIC DNA]</scope>
    <source>
        <strain evidence="3 4">NIES-3715</strain>
    </source>
</reference>
<feature type="chain" id="PRO_5042073263" description="CMP/dCMP-type deaminase domain-containing protein" evidence="1">
    <location>
        <begin position="18"/>
        <end position="242"/>
    </location>
</feature>
<evidence type="ECO:0000259" key="2">
    <source>
        <dbReference type="PROSITE" id="PS51747"/>
    </source>
</evidence>